<accession>A0ABX8TJR4</accession>
<evidence type="ECO:0000256" key="1">
    <source>
        <dbReference type="SAM" id="MobiDB-lite"/>
    </source>
</evidence>
<keyword evidence="3" id="KW-1185">Reference proteome</keyword>
<dbReference type="Pfam" id="PF03743">
    <property type="entry name" value="TrbI"/>
    <property type="match status" value="1"/>
</dbReference>
<dbReference type="NCBIfam" id="NF038091">
    <property type="entry name" value="T4SS_VirB10"/>
    <property type="match status" value="1"/>
</dbReference>
<organism evidence="2 3">
    <name type="scientific">Brevundimonas nasdae</name>
    <dbReference type="NCBI Taxonomy" id="172043"/>
    <lineage>
        <taxon>Bacteria</taxon>
        <taxon>Pseudomonadati</taxon>
        <taxon>Pseudomonadota</taxon>
        <taxon>Alphaproteobacteria</taxon>
        <taxon>Caulobacterales</taxon>
        <taxon>Caulobacteraceae</taxon>
        <taxon>Brevundimonas</taxon>
    </lineage>
</organism>
<evidence type="ECO:0000313" key="2">
    <source>
        <dbReference type="EMBL" id="QYC11461.1"/>
    </source>
</evidence>
<protein>
    <submittedName>
        <fullName evidence="2">Type IV secretion system protein VirB10</fullName>
    </submittedName>
</protein>
<dbReference type="InterPro" id="IPR047695">
    <property type="entry name" value="T4SS_VirB10/PtlG"/>
</dbReference>
<dbReference type="InterPro" id="IPR005498">
    <property type="entry name" value="T4SS_VirB10/TraB/TrbI"/>
</dbReference>
<feature type="region of interest" description="Disordered" evidence="1">
    <location>
        <begin position="77"/>
        <end position="131"/>
    </location>
</feature>
<gene>
    <name evidence="2" type="primary">virB10</name>
    <name evidence="2" type="ORF">KWG56_05660</name>
</gene>
<dbReference type="GeneID" id="94374741"/>
<feature type="region of interest" description="Disordered" evidence="1">
    <location>
        <begin position="1"/>
        <end position="25"/>
    </location>
</feature>
<dbReference type="RefSeq" id="WP_219354040.1">
    <property type="nucleotide sequence ID" value="NZ_CP080034.1"/>
</dbReference>
<name>A0ABX8TJR4_9CAUL</name>
<reference evidence="2 3" key="1">
    <citation type="submission" date="2021-07" db="EMBL/GenBank/DDBJ databases">
        <title>Isolation and characterization of bacteria from a gold mining with a capacity of golden bioaccumulation.</title>
        <authorList>
            <person name="Yang X.J."/>
        </authorList>
    </citation>
    <scope>NUCLEOTIDE SEQUENCE [LARGE SCALE GENOMIC DNA]</scope>
    <source>
        <strain evidence="2 3">Au29</strain>
    </source>
</reference>
<dbReference type="EMBL" id="CP080034">
    <property type="protein sequence ID" value="QYC11461.1"/>
    <property type="molecule type" value="Genomic_DNA"/>
</dbReference>
<evidence type="ECO:0000313" key="3">
    <source>
        <dbReference type="Proteomes" id="UP000824334"/>
    </source>
</evidence>
<proteinExistence type="predicted"/>
<dbReference type="Proteomes" id="UP000824334">
    <property type="component" value="Chromosome"/>
</dbReference>
<dbReference type="CDD" id="cd16429">
    <property type="entry name" value="VirB10"/>
    <property type="match status" value="1"/>
</dbReference>
<sequence>MTLDPAAGESANEADTVGHDRGISPIGGRFGAKRAKLVTIVGLAVGCGAFLAATWDRGAAPTKDDQETPPRQLAAFEPASPRPALADVAIDPDAPPLSEGEDIPAIEAGPAPPPSASSARGDSLQDSARRAPVLAYSRRSSDVDDAFMQSELAAEPVTALNAEPTALDQLRRQGAINQARAGRLPDRNLIITAGAVLPCVLQTALDSSTPGYAACVLSRDVYSESGAVVLMERGTRVLGEYRGGVQQGQARLFVLWTRAVTPTGVTVALASPAADALGRAGLDGEIDRHFWDRFGGAILLSLIDESAAVLSESGAGRTTIRLPSDVASTALAGTINIAPTLRRAQGAEVSIFVAQDLDFRSVYRLRAR</sequence>